<reference evidence="3 4" key="1">
    <citation type="journal article" date="2023" name="Virus Evol.">
        <title>Computational host range prediction-The good, the bad, and the ugly.</title>
        <authorList>
            <person name="Howell A.A."/>
            <person name="Versoza C.J."/>
            <person name="Pfeifer S.P."/>
        </authorList>
    </citation>
    <scope>NUCLEOTIDE SEQUENCE [LARGE SCALE GENOMIC DNA]</scope>
    <source>
        <strain evidence="3 4">1610/1b</strain>
    </source>
</reference>
<feature type="chain" id="PRO_5045191921" evidence="2">
    <location>
        <begin position="26"/>
        <end position="195"/>
    </location>
</feature>
<sequence>MNRRTIAAALLAGGVLASLSTACSATDSAVSAPSSSTGAQPTAPHSTSDTSAQRPARSVPETAVPPADEPTTTQVQQPAATQTPQATTPAPEVTTQPTVVPCDSASAGSFASIAANSSIAYQLVTPVVFDSVQCSGTSARARTQPDGVHQPTGVLFRYSPGTDGGQWIAVAVGSAIDCVDYGSTPADAANLEGCR</sequence>
<dbReference type="RefSeq" id="WP_066171030.1">
    <property type="nucleotide sequence ID" value="NZ_CP136137.1"/>
</dbReference>
<proteinExistence type="predicted"/>
<dbReference type="PROSITE" id="PS51257">
    <property type="entry name" value="PROKAR_LIPOPROTEIN"/>
    <property type="match status" value="1"/>
</dbReference>
<feature type="signal peptide" evidence="2">
    <location>
        <begin position="1"/>
        <end position="25"/>
    </location>
</feature>
<protein>
    <submittedName>
        <fullName evidence="3">Uncharacterized protein</fullName>
    </submittedName>
</protein>
<feature type="region of interest" description="Disordered" evidence="1">
    <location>
        <begin position="24"/>
        <end position="99"/>
    </location>
</feature>
<feature type="compositionally biased region" description="Low complexity" evidence="1">
    <location>
        <begin position="69"/>
        <end position="99"/>
    </location>
</feature>
<evidence type="ECO:0000256" key="2">
    <source>
        <dbReference type="SAM" id="SignalP"/>
    </source>
</evidence>
<evidence type="ECO:0000313" key="3">
    <source>
        <dbReference type="EMBL" id="WYY07878.1"/>
    </source>
</evidence>
<evidence type="ECO:0000313" key="4">
    <source>
        <dbReference type="Proteomes" id="UP001479933"/>
    </source>
</evidence>
<dbReference type="EMBL" id="CP136137">
    <property type="protein sequence ID" value="WYY07878.1"/>
    <property type="molecule type" value="Genomic_DNA"/>
</dbReference>
<gene>
    <name evidence="3" type="ORF">RVF87_01980</name>
</gene>
<keyword evidence="4" id="KW-1185">Reference proteome</keyword>
<evidence type="ECO:0000256" key="1">
    <source>
        <dbReference type="SAM" id="MobiDB-lite"/>
    </source>
</evidence>
<accession>A0ABZ2U2F6</accession>
<feature type="compositionally biased region" description="Polar residues" evidence="1">
    <location>
        <begin position="24"/>
        <end position="53"/>
    </location>
</feature>
<name>A0ABZ2U2F6_9ACTN</name>
<organism evidence="3 4">
    <name type="scientific">Gordonia hydrophobica</name>
    <dbReference type="NCBI Taxonomy" id="40516"/>
    <lineage>
        <taxon>Bacteria</taxon>
        <taxon>Bacillati</taxon>
        <taxon>Actinomycetota</taxon>
        <taxon>Actinomycetes</taxon>
        <taxon>Mycobacteriales</taxon>
        <taxon>Gordoniaceae</taxon>
        <taxon>Gordonia</taxon>
    </lineage>
</organism>
<dbReference type="Proteomes" id="UP001479933">
    <property type="component" value="Chromosome"/>
</dbReference>
<keyword evidence="2" id="KW-0732">Signal</keyword>